<dbReference type="OrthoDB" id="9809206at2"/>
<dbReference type="AlphaFoldDB" id="A0A1U7NPU2"/>
<evidence type="ECO:0000256" key="3">
    <source>
        <dbReference type="ARBA" id="ARBA00022475"/>
    </source>
</evidence>
<keyword evidence="11" id="KW-1185">Reference proteome</keyword>
<dbReference type="SUPFAM" id="SSF82861">
    <property type="entry name" value="Mechanosensitive channel protein MscS (YggB), transmembrane region"/>
    <property type="match status" value="1"/>
</dbReference>
<feature type="transmembrane region" description="Helical" evidence="7">
    <location>
        <begin position="12"/>
        <end position="32"/>
    </location>
</feature>
<feature type="domain" description="Mechanosensitive ion channel MscS" evidence="8">
    <location>
        <begin position="102"/>
        <end position="166"/>
    </location>
</feature>
<comment type="caution">
    <text evidence="10">The sequence shown here is derived from an EMBL/GenBank/DDBJ whole genome shotgun (WGS) entry which is preliminary data.</text>
</comment>
<dbReference type="GO" id="GO:0008381">
    <property type="term" value="F:mechanosensitive monoatomic ion channel activity"/>
    <property type="evidence" value="ECO:0007669"/>
    <property type="project" value="InterPro"/>
</dbReference>
<evidence type="ECO:0000259" key="9">
    <source>
        <dbReference type="Pfam" id="PF21088"/>
    </source>
</evidence>
<dbReference type="InterPro" id="IPR006685">
    <property type="entry name" value="MscS_channel_2nd"/>
</dbReference>
<name>A0A1U7NPU2_9FIRM</name>
<feature type="transmembrane region" description="Helical" evidence="7">
    <location>
        <begin position="53"/>
        <end position="72"/>
    </location>
</feature>
<dbReference type="Pfam" id="PF00924">
    <property type="entry name" value="MS_channel_2nd"/>
    <property type="match status" value="1"/>
</dbReference>
<feature type="domain" description="Mechanosensitive ion channel transmembrane helices 2/3" evidence="9">
    <location>
        <begin position="58"/>
        <end position="98"/>
    </location>
</feature>
<keyword evidence="6 7" id="KW-0472">Membrane</keyword>
<dbReference type="PANTHER" id="PTHR30221:SF8">
    <property type="entry name" value="SMALL-CONDUCTANCE MECHANOSENSITIVE CHANNEL"/>
    <property type="match status" value="1"/>
</dbReference>
<accession>A0A1U7NPU2</accession>
<keyword evidence="5 7" id="KW-1133">Transmembrane helix</keyword>
<evidence type="ECO:0000313" key="10">
    <source>
        <dbReference type="EMBL" id="OLU47651.1"/>
    </source>
</evidence>
<protein>
    <recommendedName>
        <fullName evidence="12">Mechanosensitive ion channel protein MscS</fullName>
    </recommendedName>
</protein>
<evidence type="ECO:0000256" key="6">
    <source>
        <dbReference type="ARBA" id="ARBA00023136"/>
    </source>
</evidence>
<dbReference type="Pfam" id="PF21088">
    <property type="entry name" value="MS_channel_1st"/>
    <property type="match status" value="1"/>
</dbReference>
<dbReference type="InterPro" id="IPR049142">
    <property type="entry name" value="MS_channel_1st"/>
</dbReference>
<dbReference type="Proteomes" id="UP000186705">
    <property type="component" value="Unassembled WGS sequence"/>
</dbReference>
<dbReference type="InterPro" id="IPR010920">
    <property type="entry name" value="LSM_dom_sf"/>
</dbReference>
<dbReference type="InterPro" id="IPR045275">
    <property type="entry name" value="MscS_archaea/bacteria_type"/>
</dbReference>
<evidence type="ECO:0008006" key="12">
    <source>
        <dbReference type="Google" id="ProtNLM"/>
    </source>
</evidence>
<dbReference type="GO" id="GO:0005886">
    <property type="term" value="C:plasma membrane"/>
    <property type="evidence" value="ECO:0007669"/>
    <property type="project" value="UniProtKB-SubCell"/>
</dbReference>
<comment type="subcellular location">
    <subcellularLocation>
        <location evidence="1">Cell membrane</location>
        <topology evidence="1">Multi-pass membrane protein</topology>
    </subcellularLocation>
</comment>
<proteinExistence type="inferred from homology"/>
<keyword evidence="3" id="KW-1003">Cell membrane</keyword>
<dbReference type="GeneID" id="78274731"/>
<dbReference type="SUPFAM" id="SSF50182">
    <property type="entry name" value="Sm-like ribonucleoproteins"/>
    <property type="match status" value="1"/>
</dbReference>
<keyword evidence="4 7" id="KW-0812">Transmembrane</keyword>
<comment type="similarity">
    <text evidence="2">Belongs to the MscS (TC 1.A.23) family.</text>
</comment>
<reference evidence="10 11" key="1">
    <citation type="submission" date="2016-11" db="EMBL/GenBank/DDBJ databases">
        <title>Description of two novel members of the family Erysipelotrichaceae: Ileibacterium lipovorans gen. nov., sp. nov. and Dubosiella newyorkensis, gen. nov., sp. nov.</title>
        <authorList>
            <person name="Cox L.M."/>
            <person name="Sohn J."/>
            <person name="Tyrrell K.L."/>
            <person name="Citron D.M."/>
            <person name="Lawson P.A."/>
            <person name="Patel N.B."/>
            <person name="Iizumi T."/>
            <person name="Perez-Perez G.I."/>
            <person name="Goldstein E.J."/>
            <person name="Blaser M.J."/>
        </authorList>
    </citation>
    <scope>NUCLEOTIDE SEQUENCE [LARGE SCALE GENOMIC DNA]</scope>
    <source>
        <strain evidence="10 11">NYU-BL-A4</strain>
    </source>
</reference>
<dbReference type="Gene3D" id="2.30.30.60">
    <property type="match status" value="1"/>
</dbReference>
<dbReference type="PANTHER" id="PTHR30221">
    <property type="entry name" value="SMALL-CONDUCTANCE MECHANOSENSITIVE CHANNEL"/>
    <property type="match status" value="1"/>
</dbReference>
<sequence length="260" mass="28599">MIEIGKYHIDLWTLLDHLWLPVIEVGIGIYLGPKLKKVIMKTADKSLDRGATTFLASCVNILVIALAGILALEELGVNLKSIVSLVSALGLGIALALKSNMANVAGGLQILMTKPFTVGEFISTPDHKGTVTSIELMFTTIRTNNNKLVVIPNSNLVTESIVNHSKNKIERIKLVFPVNIPFEMDSIKKEVDAIVSRNPKVVQEAGWELTVKNIQQGYANCLLLVSCNTVDYETLMYELNKELVEKLSVYQDTKKDSSSS</sequence>
<dbReference type="InterPro" id="IPR011014">
    <property type="entry name" value="MscS_channel_TM-2"/>
</dbReference>
<gene>
    <name evidence="10" type="ORF">BO225_02065</name>
</gene>
<evidence type="ECO:0000259" key="8">
    <source>
        <dbReference type="Pfam" id="PF00924"/>
    </source>
</evidence>
<evidence type="ECO:0000256" key="2">
    <source>
        <dbReference type="ARBA" id="ARBA00008017"/>
    </source>
</evidence>
<dbReference type="EMBL" id="MPKA01000044">
    <property type="protein sequence ID" value="OLU47651.1"/>
    <property type="molecule type" value="Genomic_DNA"/>
</dbReference>
<feature type="transmembrane region" description="Helical" evidence="7">
    <location>
        <begin position="78"/>
        <end position="97"/>
    </location>
</feature>
<evidence type="ECO:0000313" key="11">
    <source>
        <dbReference type="Proteomes" id="UP000186705"/>
    </source>
</evidence>
<evidence type="ECO:0000256" key="1">
    <source>
        <dbReference type="ARBA" id="ARBA00004651"/>
    </source>
</evidence>
<dbReference type="InterPro" id="IPR023408">
    <property type="entry name" value="MscS_beta-dom_sf"/>
</dbReference>
<organism evidence="10 11">
    <name type="scientific">Dubosiella newyorkensis</name>
    <dbReference type="NCBI Taxonomy" id="1862672"/>
    <lineage>
        <taxon>Bacteria</taxon>
        <taxon>Bacillati</taxon>
        <taxon>Bacillota</taxon>
        <taxon>Erysipelotrichia</taxon>
        <taxon>Erysipelotrichales</taxon>
        <taxon>Erysipelotrichaceae</taxon>
        <taxon>Dubosiella</taxon>
    </lineage>
</organism>
<dbReference type="Gene3D" id="1.10.287.1260">
    <property type="match status" value="1"/>
</dbReference>
<dbReference type="RefSeq" id="WP_076340624.1">
    <property type="nucleotide sequence ID" value="NZ_CAJTMI010000001.1"/>
</dbReference>
<evidence type="ECO:0000256" key="4">
    <source>
        <dbReference type="ARBA" id="ARBA00022692"/>
    </source>
</evidence>
<evidence type="ECO:0000256" key="7">
    <source>
        <dbReference type="SAM" id="Phobius"/>
    </source>
</evidence>
<evidence type="ECO:0000256" key="5">
    <source>
        <dbReference type="ARBA" id="ARBA00022989"/>
    </source>
</evidence>